<name>B9LZA4_GEODF</name>
<feature type="transmembrane region" description="Helical" evidence="6">
    <location>
        <begin position="122"/>
        <end position="141"/>
    </location>
</feature>
<dbReference type="STRING" id="316067.Geob_2303"/>
<dbReference type="GO" id="GO:0005886">
    <property type="term" value="C:plasma membrane"/>
    <property type="evidence" value="ECO:0007669"/>
    <property type="project" value="UniProtKB-SubCell"/>
</dbReference>
<dbReference type="PANTHER" id="PTHR40277">
    <property type="entry name" value="BLL5419 PROTEIN"/>
    <property type="match status" value="1"/>
</dbReference>
<dbReference type="EMBL" id="CP001390">
    <property type="protein sequence ID" value="ACM20657.1"/>
    <property type="molecule type" value="Genomic_DNA"/>
</dbReference>
<keyword evidence="5 6" id="KW-0472">Membrane</keyword>
<sequence>MGRLNLILLLIASFFFYGMLKQVGWENLEQYFHRVGYAGLLLLVPYGIMNLLSALAWQVLIVDSTAPVSLGRLFLLRLAGESLNQLTPMASLGGEPFKALRLKASGISWQQATASLIIHKGLMVMSLVLYIFLSLALVPFVMPVGVFRLGLLLACAVILTGAGVAFVVLQHRNPCVLLIRLLERWGKCPAFLKARKEELASLDAAMAGFYNRYPGKSALAFLFLFLNWLVQGVEVYLIFHLLGQSVEWQLALCLDALAMLFTALGFMIPVQLGVQDGGNVLLALGFRLGAAVGLAFSILRRIREAFWLLVGLVVVTWER</sequence>
<keyword evidence="4 6" id="KW-1133">Transmembrane helix</keyword>
<accession>B9LZA4</accession>
<dbReference type="NCBIfam" id="TIGR00374">
    <property type="entry name" value="flippase-like domain"/>
    <property type="match status" value="1"/>
</dbReference>
<dbReference type="Proteomes" id="UP000007721">
    <property type="component" value="Chromosome"/>
</dbReference>
<evidence type="ECO:0000256" key="1">
    <source>
        <dbReference type="ARBA" id="ARBA00004651"/>
    </source>
</evidence>
<keyword evidence="3 6" id="KW-0812">Transmembrane</keyword>
<feature type="transmembrane region" description="Helical" evidence="6">
    <location>
        <begin position="219"/>
        <end position="242"/>
    </location>
</feature>
<dbReference type="AlphaFoldDB" id="B9LZA4"/>
<evidence type="ECO:0000256" key="3">
    <source>
        <dbReference type="ARBA" id="ARBA00022692"/>
    </source>
</evidence>
<evidence type="ECO:0000313" key="8">
    <source>
        <dbReference type="Proteomes" id="UP000007721"/>
    </source>
</evidence>
<evidence type="ECO:0000256" key="2">
    <source>
        <dbReference type="ARBA" id="ARBA00022475"/>
    </source>
</evidence>
<evidence type="ECO:0000313" key="7">
    <source>
        <dbReference type="EMBL" id="ACM20657.1"/>
    </source>
</evidence>
<feature type="transmembrane region" description="Helical" evidence="6">
    <location>
        <begin position="248"/>
        <end position="268"/>
    </location>
</feature>
<dbReference type="HOGENOM" id="CLU_052307_1_0_7"/>
<dbReference type="RefSeq" id="WP_012647386.1">
    <property type="nucleotide sequence ID" value="NC_011979.1"/>
</dbReference>
<gene>
    <name evidence="7" type="ordered locus">Geob_2303</name>
</gene>
<feature type="transmembrane region" description="Helical" evidence="6">
    <location>
        <begin position="280"/>
        <end position="299"/>
    </location>
</feature>
<evidence type="ECO:0000256" key="6">
    <source>
        <dbReference type="SAM" id="Phobius"/>
    </source>
</evidence>
<dbReference type="KEGG" id="geo:Geob_2303"/>
<reference evidence="7 8" key="1">
    <citation type="submission" date="2009-01" db="EMBL/GenBank/DDBJ databases">
        <title>Complete sequence of Geobacter sp. FRC-32.</title>
        <authorList>
            <consortium name="US DOE Joint Genome Institute"/>
            <person name="Lucas S."/>
            <person name="Copeland A."/>
            <person name="Lapidus A."/>
            <person name="Glavina del Rio T."/>
            <person name="Dalin E."/>
            <person name="Tice H."/>
            <person name="Bruce D."/>
            <person name="Goodwin L."/>
            <person name="Pitluck S."/>
            <person name="Saunders E."/>
            <person name="Brettin T."/>
            <person name="Detter J.C."/>
            <person name="Han C."/>
            <person name="Larimer F."/>
            <person name="Land M."/>
            <person name="Hauser L."/>
            <person name="Kyrpides N."/>
            <person name="Ovchinnikova G."/>
            <person name="Kostka J."/>
            <person name="Richardson P."/>
        </authorList>
    </citation>
    <scope>NUCLEOTIDE SEQUENCE [LARGE SCALE GENOMIC DNA]</scope>
    <source>
        <strain evidence="8">DSM 22248 / JCM 15807 / FRC-32</strain>
    </source>
</reference>
<dbReference type="InterPro" id="IPR022791">
    <property type="entry name" value="L-PG_synthase/AglD"/>
</dbReference>
<keyword evidence="2" id="KW-1003">Cell membrane</keyword>
<dbReference type="PANTHER" id="PTHR40277:SF1">
    <property type="entry name" value="BLL5419 PROTEIN"/>
    <property type="match status" value="1"/>
</dbReference>
<evidence type="ECO:0000256" key="5">
    <source>
        <dbReference type="ARBA" id="ARBA00023136"/>
    </source>
</evidence>
<keyword evidence="8" id="KW-1185">Reference proteome</keyword>
<feature type="transmembrane region" description="Helical" evidence="6">
    <location>
        <begin position="36"/>
        <end position="62"/>
    </location>
</feature>
<dbReference type="Pfam" id="PF03706">
    <property type="entry name" value="LPG_synthase_TM"/>
    <property type="match status" value="1"/>
</dbReference>
<evidence type="ECO:0000256" key="4">
    <source>
        <dbReference type="ARBA" id="ARBA00022989"/>
    </source>
</evidence>
<dbReference type="OrthoDB" id="8936159at2"/>
<feature type="transmembrane region" description="Helical" evidence="6">
    <location>
        <begin position="147"/>
        <end position="169"/>
    </location>
</feature>
<organism evidence="7 8">
    <name type="scientific">Geotalea daltonii (strain DSM 22248 / JCM 15807 / FRC-32)</name>
    <name type="common">Geobacter daltonii</name>
    <dbReference type="NCBI Taxonomy" id="316067"/>
    <lineage>
        <taxon>Bacteria</taxon>
        <taxon>Pseudomonadati</taxon>
        <taxon>Thermodesulfobacteriota</taxon>
        <taxon>Desulfuromonadia</taxon>
        <taxon>Geobacterales</taxon>
        <taxon>Geobacteraceae</taxon>
        <taxon>Geotalea</taxon>
    </lineage>
</organism>
<protein>
    <submittedName>
        <fullName evidence="7">Membrane protein, HpnL family</fullName>
    </submittedName>
</protein>
<dbReference type="eggNOG" id="COG0392">
    <property type="taxonomic scope" value="Bacteria"/>
</dbReference>
<proteinExistence type="predicted"/>
<comment type="subcellular location">
    <subcellularLocation>
        <location evidence="1">Cell membrane</location>
        <topology evidence="1">Multi-pass membrane protein</topology>
    </subcellularLocation>
</comment>